<keyword evidence="3" id="KW-1185">Reference proteome</keyword>
<dbReference type="AlphaFoldDB" id="A0AAD1ZJX1"/>
<feature type="transmembrane region" description="Helical" evidence="1">
    <location>
        <begin position="12"/>
        <end position="33"/>
    </location>
</feature>
<keyword evidence="1" id="KW-0812">Transmembrane</keyword>
<evidence type="ECO:0000313" key="3">
    <source>
        <dbReference type="Proteomes" id="UP000834106"/>
    </source>
</evidence>
<reference evidence="2" key="1">
    <citation type="submission" date="2023-05" db="EMBL/GenBank/DDBJ databases">
        <authorList>
            <person name="Huff M."/>
        </authorList>
    </citation>
    <scope>NUCLEOTIDE SEQUENCE</scope>
</reference>
<protein>
    <submittedName>
        <fullName evidence="2">Uncharacterized protein</fullName>
    </submittedName>
</protein>
<accession>A0AAD1ZJX1</accession>
<keyword evidence="1" id="KW-1133">Transmembrane helix</keyword>
<name>A0AAD1ZJX1_9LAMI</name>
<feature type="transmembrane region" description="Helical" evidence="1">
    <location>
        <begin position="45"/>
        <end position="62"/>
    </location>
</feature>
<evidence type="ECO:0000313" key="2">
    <source>
        <dbReference type="EMBL" id="CAI9770448.1"/>
    </source>
</evidence>
<sequence>MFAISLFMAPRYYVPPSVLSLEVVGISYVFMQLFPQNAMKALMDFYFFIGMKALFGMTWLMVKVFMSLSEGRYGGEWFQNNMEGHGVVKVEIPNIEPVPGSNYSRRSWQSKLNWVVKLQKYHLAIYQILSNKQMEEEKIQEYSIRGKGFSPVLMNGEDSFKTSERQRP</sequence>
<dbReference type="EMBL" id="OU503045">
    <property type="protein sequence ID" value="CAI9770448.1"/>
    <property type="molecule type" value="Genomic_DNA"/>
</dbReference>
<gene>
    <name evidence="2" type="ORF">FPE_LOCUS17515</name>
</gene>
<keyword evidence="1" id="KW-0472">Membrane</keyword>
<organism evidence="2 3">
    <name type="scientific">Fraxinus pennsylvanica</name>
    <dbReference type="NCBI Taxonomy" id="56036"/>
    <lineage>
        <taxon>Eukaryota</taxon>
        <taxon>Viridiplantae</taxon>
        <taxon>Streptophyta</taxon>
        <taxon>Embryophyta</taxon>
        <taxon>Tracheophyta</taxon>
        <taxon>Spermatophyta</taxon>
        <taxon>Magnoliopsida</taxon>
        <taxon>eudicotyledons</taxon>
        <taxon>Gunneridae</taxon>
        <taxon>Pentapetalae</taxon>
        <taxon>asterids</taxon>
        <taxon>lamiids</taxon>
        <taxon>Lamiales</taxon>
        <taxon>Oleaceae</taxon>
        <taxon>Oleeae</taxon>
        <taxon>Fraxinus</taxon>
    </lineage>
</organism>
<evidence type="ECO:0000256" key="1">
    <source>
        <dbReference type="SAM" id="Phobius"/>
    </source>
</evidence>
<dbReference type="Proteomes" id="UP000834106">
    <property type="component" value="Chromosome 10"/>
</dbReference>
<proteinExistence type="predicted"/>